<evidence type="ECO:0000256" key="1">
    <source>
        <dbReference type="SAM" id="Phobius"/>
    </source>
</evidence>
<feature type="transmembrane region" description="Helical" evidence="1">
    <location>
        <begin position="88"/>
        <end position="115"/>
    </location>
</feature>
<keyword evidence="1" id="KW-1133">Transmembrane helix</keyword>
<dbReference type="AlphaFoldDB" id="A0A9X3IVP6"/>
<accession>A0A9X3IVP6</accession>
<dbReference type="EMBL" id="JAPNOA010000059">
    <property type="protein sequence ID" value="MCY0967463.1"/>
    <property type="molecule type" value="Genomic_DNA"/>
</dbReference>
<sequence length="162" mass="17787">MYYWNIRALKQDLIHNRLSQRAVLIYIGSYLLLAQLFIELSPFLPHVSTPSSSDLIRPALDLVLLMAVLLGSYRANGGSQGQYLAERLFSISFVVSTRALVVLLPALVILVVAAGMLLPRLGLSLDLLMPITNTTLLLWGAVLAWRIIVHIGDVARARPDGG</sequence>
<reference evidence="2" key="1">
    <citation type="submission" date="2022-11" db="EMBL/GenBank/DDBJ databases">
        <title>Parathalassolutuus dongxingensis gen. nov., sp. nov., a novel member of family Oceanospirillaceae isolated from a coastal shrimp pond in Guangxi, China.</title>
        <authorList>
            <person name="Chen H."/>
        </authorList>
    </citation>
    <scope>NUCLEOTIDE SEQUENCE</scope>
    <source>
        <strain evidence="2">G-43</strain>
    </source>
</reference>
<evidence type="ECO:0000313" key="3">
    <source>
        <dbReference type="Proteomes" id="UP001150830"/>
    </source>
</evidence>
<feature type="transmembrane region" description="Helical" evidence="1">
    <location>
        <begin position="21"/>
        <end position="38"/>
    </location>
</feature>
<organism evidence="2 3">
    <name type="scientific">Parathalassolituus penaei</name>
    <dbReference type="NCBI Taxonomy" id="2997323"/>
    <lineage>
        <taxon>Bacteria</taxon>
        <taxon>Pseudomonadati</taxon>
        <taxon>Pseudomonadota</taxon>
        <taxon>Gammaproteobacteria</taxon>
        <taxon>Oceanospirillales</taxon>
        <taxon>Oceanospirillaceae</taxon>
        <taxon>Parathalassolituus</taxon>
    </lineage>
</organism>
<dbReference type="RefSeq" id="WP_283175660.1">
    <property type="nucleotide sequence ID" value="NZ_JAPNOA010000059.1"/>
</dbReference>
<name>A0A9X3IVP6_9GAMM</name>
<feature type="transmembrane region" description="Helical" evidence="1">
    <location>
        <begin position="127"/>
        <end position="148"/>
    </location>
</feature>
<feature type="transmembrane region" description="Helical" evidence="1">
    <location>
        <begin position="58"/>
        <end position="76"/>
    </location>
</feature>
<proteinExistence type="predicted"/>
<comment type="caution">
    <text evidence="2">The sequence shown here is derived from an EMBL/GenBank/DDBJ whole genome shotgun (WGS) entry which is preliminary data.</text>
</comment>
<evidence type="ECO:0000313" key="2">
    <source>
        <dbReference type="EMBL" id="MCY0967463.1"/>
    </source>
</evidence>
<dbReference type="Proteomes" id="UP001150830">
    <property type="component" value="Unassembled WGS sequence"/>
</dbReference>
<gene>
    <name evidence="2" type="ORF">OUO13_19960</name>
</gene>
<protein>
    <submittedName>
        <fullName evidence="2">Uncharacterized protein</fullName>
    </submittedName>
</protein>
<keyword evidence="1" id="KW-0812">Transmembrane</keyword>
<keyword evidence="1" id="KW-0472">Membrane</keyword>
<keyword evidence="3" id="KW-1185">Reference proteome</keyword>